<dbReference type="InterPro" id="IPR042263">
    <property type="entry name" value="DPH1/DPH2_1"/>
</dbReference>
<evidence type="ECO:0000259" key="9">
    <source>
        <dbReference type="Pfam" id="PF06985"/>
    </source>
</evidence>
<dbReference type="Pfam" id="PF06985">
    <property type="entry name" value="HET"/>
    <property type="match status" value="1"/>
</dbReference>
<comment type="pathway">
    <text evidence="2 7">Protein modification; peptidyl-diphthamide biosynthesis.</text>
</comment>
<keyword evidence="5 7" id="KW-0408">Iron</keyword>
<keyword evidence="7" id="KW-0963">Cytoplasm</keyword>
<feature type="compositionally biased region" description="Basic and acidic residues" evidence="8">
    <location>
        <begin position="80"/>
        <end position="91"/>
    </location>
</feature>
<dbReference type="PANTHER" id="PTHR10762">
    <property type="entry name" value="DIPHTHAMIDE BIOSYNTHESIS PROTEIN"/>
    <property type="match status" value="1"/>
</dbReference>
<organism evidence="10 11">
    <name type="scientific">Zymoseptoria tritici ST99CH_1A5</name>
    <dbReference type="NCBI Taxonomy" id="1276529"/>
    <lineage>
        <taxon>Eukaryota</taxon>
        <taxon>Fungi</taxon>
        <taxon>Dikarya</taxon>
        <taxon>Ascomycota</taxon>
        <taxon>Pezizomycotina</taxon>
        <taxon>Dothideomycetes</taxon>
        <taxon>Dothideomycetidae</taxon>
        <taxon>Mycosphaerellales</taxon>
        <taxon>Mycosphaerellaceae</taxon>
        <taxon>Zymoseptoria</taxon>
    </lineage>
</organism>
<evidence type="ECO:0000313" key="11">
    <source>
        <dbReference type="Proteomes" id="UP000215453"/>
    </source>
</evidence>
<dbReference type="SFLD" id="SFLDG01121">
    <property type="entry name" value="Diphthamide_biosynthesis"/>
    <property type="match status" value="1"/>
</dbReference>
<dbReference type="Pfam" id="PF01866">
    <property type="entry name" value="Diphthamide_syn"/>
    <property type="match status" value="1"/>
</dbReference>
<dbReference type="InterPro" id="IPR010730">
    <property type="entry name" value="HET"/>
</dbReference>
<dbReference type="Gene3D" id="3.40.50.11860">
    <property type="entry name" value="Diphthamide synthesis DPH1/DPH2 domain 3"/>
    <property type="match status" value="1"/>
</dbReference>
<evidence type="ECO:0000256" key="3">
    <source>
        <dbReference type="ARBA" id="ARBA00006179"/>
    </source>
</evidence>
<dbReference type="GO" id="GO:0017183">
    <property type="term" value="P:protein histidyl modification to diphthamide"/>
    <property type="evidence" value="ECO:0007669"/>
    <property type="project" value="UniProtKB-UniPathway"/>
</dbReference>
<dbReference type="NCBIfam" id="TIGR00322">
    <property type="entry name" value="diphth2_R"/>
    <property type="match status" value="1"/>
</dbReference>
<evidence type="ECO:0000256" key="4">
    <source>
        <dbReference type="ARBA" id="ARBA00022723"/>
    </source>
</evidence>
<feature type="region of interest" description="Disordered" evidence="8">
    <location>
        <begin position="416"/>
        <end position="501"/>
    </location>
</feature>
<dbReference type="GO" id="GO:0046872">
    <property type="term" value="F:metal ion binding"/>
    <property type="evidence" value="ECO:0007669"/>
    <property type="project" value="UniProtKB-KW"/>
</dbReference>
<dbReference type="FunFam" id="3.40.50.11860:FF:000001">
    <property type="entry name" value="2-(3-amino-3-carboxypropyl)histidine synthase subunit 2"/>
    <property type="match status" value="1"/>
</dbReference>
<dbReference type="NCBIfam" id="TIGR00272">
    <property type="entry name" value="DPH2"/>
    <property type="match status" value="1"/>
</dbReference>
<feature type="compositionally biased region" description="Polar residues" evidence="8">
    <location>
        <begin position="92"/>
        <end position="105"/>
    </location>
</feature>
<comment type="cofactor">
    <cofactor evidence="1">
        <name>[4Fe-4S] cluster</name>
        <dbReference type="ChEBI" id="CHEBI:49883"/>
    </cofactor>
</comment>
<comment type="subcellular location">
    <subcellularLocation>
        <location evidence="7">Cytoplasm</location>
    </subcellularLocation>
</comment>
<reference evidence="10 11" key="1">
    <citation type="submission" date="2016-10" db="EMBL/GenBank/DDBJ databases">
        <authorList>
            <person name="Varghese N."/>
        </authorList>
    </citation>
    <scope>NUCLEOTIDE SEQUENCE [LARGE SCALE GENOMIC DNA]</scope>
</reference>
<evidence type="ECO:0000256" key="5">
    <source>
        <dbReference type="ARBA" id="ARBA00023004"/>
    </source>
</evidence>
<dbReference type="SFLD" id="SFLDS00032">
    <property type="entry name" value="Radical_SAM_3-amino-3-carboxyp"/>
    <property type="match status" value="1"/>
</dbReference>
<dbReference type="GO" id="GO:0090560">
    <property type="term" value="F:2-(3-amino-3-carboxypropyl)histidine synthase activity"/>
    <property type="evidence" value="ECO:0007669"/>
    <property type="project" value="InterPro"/>
</dbReference>
<protein>
    <recommendedName>
        <fullName evidence="7">2-(3-amino-3-carboxypropyl)histidine synthase subunit 2</fullName>
    </recommendedName>
</protein>
<evidence type="ECO:0000256" key="7">
    <source>
        <dbReference type="RuleBase" id="RU364133"/>
    </source>
</evidence>
<dbReference type="SFLD" id="SFLDF00408">
    <property type="entry name" value="Diphthamide_biosynthesis_famil"/>
    <property type="match status" value="1"/>
</dbReference>
<dbReference type="Gene3D" id="3.40.50.11840">
    <property type="entry name" value="Diphthamide synthesis DPH1/DPH2 domain 1"/>
    <property type="match status" value="1"/>
</dbReference>
<feature type="domain" description="Heterokaryon incompatibility" evidence="9">
    <location>
        <begin position="631"/>
        <end position="681"/>
    </location>
</feature>
<keyword evidence="6 7" id="KW-0411">Iron-sulfur</keyword>
<dbReference type="InterPro" id="IPR010014">
    <property type="entry name" value="DHP2"/>
</dbReference>
<dbReference type="GO" id="GO:0005737">
    <property type="term" value="C:cytoplasm"/>
    <property type="evidence" value="ECO:0007669"/>
    <property type="project" value="UniProtKB-SubCell"/>
</dbReference>
<dbReference type="GO" id="GO:0051536">
    <property type="term" value="F:iron-sulfur cluster binding"/>
    <property type="evidence" value="ECO:0007669"/>
    <property type="project" value="UniProtKB-KW"/>
</dbReference>
<dbReference type="AlphaFoldDB" id="A0A1Y6LLI3"/>
<feature type="region of interest" description="Disordered" evidence="8">
    <location>
        <begin position="80"/>
        <end position="108"/>
    </location>
</feature>
<dbReference type="PANTHER" id="PTHR10762:SF2">
    <property type="entry name" value="2-(3-AMINO-3-CARBOXYPROPYL)HISTIDINE SYNTHASE SUBUNIT 2"/>
    <property type="match status" value="1"/>
</dbReference>
<dbReference type="UniPathway" id="UPA00559"/>
<evidence type="ECO:0000256" key="1">
    <source>
        <dbReference type="ARBA" id="ARBA00001966"/>
    </source>
</evidence>
<dbReference type="Proteomes" id="UP000215453">
    <property type="component" value="Chromosome 4"/>
</dbReference>
<evidence type="ECO:0000256" key="8">
    <source>
        <dbReference type="SAM" id="MobiDB-lite"/>
    </source>
</evidence>
<name>A0A1Y6LLI3_ZYMTR</name>
<keyword evidence="4 7" id="KW-0479">Metal-binding</keyword>
<evidence type="ECO:0000256" key="6">
    <source>
        <dbReference type="ARBA" id="ARBA00023014"/>
    </source>
</evidence>
<dbReference type="InterPro" id="IPR042265">
    <property type="entry name" value="DPH1/DPH2_3"/>
</dbReference>
<dbReference type="InterPro" id="IPR016435">
    <property type="entry name" value="DPH1/DPH2"/>
</dbReference>
<comment type="function">
    <text evidence="7">Required for the first step of diphthamide biosynthesis, a post-translational modification of histidine which occurs in elongation factor 2. DPH1 and DPH2 transfer a 3-amino-3-carboxypropyl (ACP) group from S-adenosyl-L-methionine (SAM) to a histidine residue, the reaction is assisted by a reduction system comprising DPH3 and a NADH-dependent reductase. Facilitates the reduction of the catalytic iron-sulfur cluster found in the DPH1 subunit.</text>
</comment>
<proteinExistence type="inferred from homology"/>
<evidence type="ECO:0000256" key="2">
    <source>
        <dbReference type="ARBA" id="ARBA00005156"/>
    </source>
</evidence>
<feature type="compositionally biased region" description="Polar residues" evidence="8">
    <location>
        <begin position="472"/>
        <end position="501"/>
    </location>
</feature>
<accession>A0A1Y6LLI3</accession>
<sequence>MSEESAPVLSTPADYILEPVTAAGPTSRDALSEEQLHLQYEIRRTIDEIRQGRWRKIALQFPDDMLRDAPRVFEALRDGLKQSRKEPKSNQDVENSTQYATVETSSEVHTDNPEETICILADTSYGSCCVDEVAAEHCDAGVVVHYGRSCLSPTARLPVIYIFTSAPLDLPSVITSFEATYPDKAEKVCLMADIPYAQHLPTLHSSLLFSGYTNLFLTEVVHDPSSLIPNRTVPAESLTDPSALKAYSIFHISTPPTSLLLILTSRIAAMHIYPTATTSPTTTALAPSTYTTPLLRRRYALCTRLSTASIFGILINTLSVSSYLLALKHCQDLITAAGKKSYVFVVGKLNPAKLANFAEVDGWVVVGCWESSLVEGDGWYKPVITPFELEIALQSDDERRWGGEWVGDWRGLLKDGKREDGVDDGDENGVAVTGNAASDEQESLRTIYDADQEIHEDSDSEPPAFDLRTGRYVSNSRPMGRPTTSKPSNPTNGSITNTTKPSTDLTIRAKETHLSTIGSRPSPGAAYLNSKRTWQGLGSDFSAVERDGSSGGAGGVEYERDEEGRIRGAEMESGREGVAKGYRSHVGKEGGGRTCTILTWGADNEELTCQEVSSEAAKSKAGFAKVRFCGEQAKKDGLEYFWVDSCCIDKTNGPELSEAITSVFGCYQKATKCYVYLQDVPSRKRDNCGESASNWGAAFCSSRWFTRGWTLQEMIAPQSVQFFSRHQDLLDDKSSLEAEIQTATDIPKTAFQGARLAQFEPSER</sequence>
<comment type="similarity">
    <text evidence="3 7">Belongs to the DPH1/DPH2 family. DPH2 subfamily.</text>
</comment>
<evidence type="ECO:0000313" key="10">
    <source>
        <dbReference type="EMBL" id="SMY23361.1"/>
    </source>
</evidence>
<gene>
    <name evidence="10" type="ORF">ZT1A5_G4801</name>
</gene>
<dbReference type="EMBL" id="LT882679">
    <property type="protein sequence ID" value="SMY23361.1"/>
    <property type="molecule type" value="Genomic_DNA"/>
</dbReference>